<gene>
    <name evidence="2" type="ORF">HK103_006596</name>
</gene>
<dbReference type="EMBL" id="JADGKB010000071">
    <property type="protein sequence ID" value="KAJ3255133.1"/>
    <property type="molecule type" value="Genomic_DNA"/>
</dbReference>
<name>A0AAD5UDJ2_9FUNG</name>
<dbReference type="GO" id="GO:0006661">
    <property type="term" value="P:phosphatidylinositol biosynthetic process"/>
    <property type="evidence" value="ECO:0007669"/>
    <property type="project" value="InterPro"/>
</dbReference>
<protein>
    <submittedName>
        <fullName evidence="2">Uncharacterized protein</fullName>
    </submittedName>
</protein>
<dbReference type="Pfam" id="PF00106">
    <property type="entry name" value="adh_short"/>
    <property type="match status" value="1"/>
</dbReference>
<dbReference type="AlphaFoldDB" id="A0AAD5UDJ2"/>
<dbReference type="GO" id="GO:0010008">
    <property type="term" value="C:endosome membrane"/>
    <property type="evidence" value="ECO:0007669"/>
    <property type="project" value="TreeGrafter"/>
</dbReference>
<sequence>MFWKSKSAITKDPCEYVFVVSGCDSGIGFELVKQLGPQGFVVYAGCFSESGREAINALGFDNVHPVSLDVTKQESIDTLVDTVKQKHQSIFCLINNAGILNSFYLEWGTVEQIQQMFDVNVFGQIRMCKAFVPLLRNGKNGRIINISSVASFVPMGGLGGYGATKAASRMYCNCMRMELGNFGIHVVCAMPGGFNTNIQAQEATIKKNFEEAPQDIKDVYGQAFCDEFVKAWTATASAFPEPVAAAKQLVECALKDSPPLDLPVGTDAAAAWNTIPLLGTGLTESQEGSVFLVNTGDKLYEKRKQAALEIEKLVRDAVQAKDHTKITLLLQTLVQDFTYSIVPNSRNGGLIALAVPPILTCFADHDSRVRYYACESMYNVGKVARHALLGWFNEIFDALTKLSIDPELSVKNGAELLDRLIKDIVCEKPVYYHPEFEQEYKNLAENVNNLQIAGGGDHPLSASPPPNIFPPVPGSIPLQPGMTPLTFNLPRFIPLLKERINVVNAPGRLFLVQWILVLNSVPDLELVTFLPEFLDGLFVYLSDTNADVRTATLNVLGEFLKEISNISTIQRENGPLKFVSPDKSTPHNPYDTTLELSKVLEEKRTGQIANDPYIPGQGHIFDADEETQATALRWVNSFIVLAKAAMLPFTSQLLGAILPILSHQIDTIRSLAIDANTNLFTLVLEWSMQHSPGIAHDDPFDIVNTVGTLLQLFQDEHEDTRVGSLEWLLMLHKKYPKKVMNADQTIFQGLLKTLSDYSEEVVRRDLQLLAQISHSSDGSYL</sequence>
<keyword evidence="1" id="KW-0521">NADP</keyword>
<reference evidence="2" key="1">
    <citation type="submission" date="2020-05" db="EMBL/GenBank/DDBJ databases">
        <title>Phylogenomic resolution of chytrid fungi.</title>
        <authorList>
            <person name="Stajich J.E."/>
            <person name="Amses K."/>
            <person name="Simmons R."/>
            <person name="Seto K."/>
            <person name="Myers J."/>
            <person name="Bonds A."/>
            <person name="Quandt C.A."/>
            <person name="Barry K."/>
            <person name="Liu P."/>
            <person name="Grigoriev I."/>
            <person name="Longcore J.E."/>
            <person name="James T.Y."/>
        </authorList>
    </citation>
    <scope>NUCLEOTIDE SEQUENCE</scope>
    <source>
        <strain evidence="2">PLAUS21</strain>
    </source>
</reference>
<organism evidence="2 3">
    <name type="scientific">Boothiomyces macroporosus</name>
    <dbReference type="NCBI Taxonomy" id="261099"/>
    <lineage>
        <taxon>Eukaryota</taxon>
        <taxon>Fungi</taxon>
        <taxon>Fungi incertae sedis</taxon>
        <taxon>Chytridiomycota</taxon>
        <taxon>Chytridiomycota incertae sedis</taxon>
        <taxon>Chytridiomycetes</taxon>
        <taxon>Rhizophydiales</taxon>
        <taxon>Terramycetaceae</taxon>
        <taxon>Boothiomyces</taxon>
    </lineage>
</organism>
<proteinExistence type="predicted"/>
<dbReference type="InterPro" id="IPR016024">
    <property type="entry name" value="ARM-type_fold"/>
</dbReference>
<dbReference type="PROSITE" id="PS00061">
    <property type="entry name" value="ADH_SHORT"/>
    <property type="match status" value="1"/>
</dbReference>
<evidence type="ECO:0000313" key="2">
    <source>
        <dbReference type="EMBL" id="KAJ3255133.1"/>
    </source>
</evidence>
<dbReference type="InterPro" id="IPR020904">
    <property type="entry name" value="Sc_DH/Rdtase_CS"/>
</dbReference>
<dbReference type="Gene3D" id="3.40.50.720">
    <property type="entry name" value="NAD(P)-binding Rossmann-like Domain"/>
    <property type="match status" value="1"/>
</dbReference>
<dbReference type="PANTHER" id="PTHR16023">
    <property type="entry name" value="TAX1 BINDING PROTEIN-RELATED"/>
    <property type="match status" value="1"/>
</dbReference>
<dbReference type="Gene3D" id="1.25.10.10">
    <property type="entry name" value="Leucine-rich Repeat Variant"/>
    <property type="match status" value="2"/>
</dbReference>
<dbReference type="InterPro" id="IPR036291">
    <property type="entry name" value="NAD(P)-bd_dom_sf"/>
</dbReference>
<dbReference type="SUPFAM" id="SSF48371">
    <property type="entry name" value="ARM repeat"/>
    <property type="match status" value="1"/>
</dbReference>
<comment type="caution">
    <text evidence="2">The sequence shown here is derived from an EMBL/GenBank/DDBJ whole genome shotgun (WGS) entry which is preliminary data.</text>
</comment>
<dbReference type="PANTHER" id="PTHR16023:SF0">
    <property type="entry name" value="PROTEIN VAC14 HOMOLOG"/>
    <property type="match status" value="1"/>
</dbReference>
<evidence type="ECO:0000313" key="3">
    <source>
        <dbReference type="Proteomes" id="UP001210925"/>
    </source>
</evidence>
<dbReference type="Proteomes" id="UP001210925">
    <property type="component" value="Unassembled WGS sequence"/>
</dbReference>
<dbReference type="InterPro" id="IPR002347">
    <property type="entry name" value="SDR_fam"/>
</dbReference>
<dbReference type="Pfam" id="PF12755">
    <property type="entry name" value="Vac14_Fab1_bd"/>
    <property type="match status" value="1"/>
</dbReference>
<dbReference type="CDD" id="cd05374">
    <property type="entry name" value="17beta-HSD-like_SDR_c"/>
    <property type="match status" value="1"/>
</dbReference>
<accession>A0AAD5UDJ2</accession>
<dbReference type="InterPro" id="IPR026825">
    <property type="entry name" value="Vac14"/>
</dbReference>
<dbReference type="PRINTS" id="PR00081">
    <property type="entry name" value="GDHRDH"/>
</dbReference>
<dbReference type="InterPro" id="IPR011989">
    <property type="entry name" value="ARM-like"/>
</dbReference>
<dbReference type="GO" id="GO:0000329">
    <property type="term" value="C:fungal-type vacuole membrane"/>
    <property type="evidence" value="ECO:0007669"/>
    <property type="project" value="TreeGrafter"/>
</dbReference>
<dbReference type="GO" id="GO:0070772">
    <property type="term" value="C:PAS complex"/>
    <property type="evidence" value="ECO:0007669"/>
    <property type="project" value="InterPro"/>
</dbReference>
<evidence type="ECO:0000256" key="1">
    <source>
        <dbReference type="ARBA" id="ARBA00022857"/>
    </source>
</evidence>
<keyword evidence="3" id="KW-1185">Reference proteome</keyword>
<dbReference type="PRINTS" id="PR00080">
    <property type="entry name" value="SDRFAMILY"/>
</dbReference>
<dbReference type="SUPFAM" id="SSF51735">
    <property type="entry name" value="NAD(P)-binding Rossmann-fold domains"/>
    <property type="match status" value="1"/>
</dbReference>